<evidence type="ECO:0000313" key="2">
    <source>
        <dbReference type="EMBL" id="GEO18445.1"/>
    </source>
</evidence>
<evidence type="ECO:0000313" key="3">
    <source>
        <dbReference type="Proteomes" id="UP000321085"/>
    </source>
</evidence>
<dbReference type="OrthoDB" id="8296556at2"/>
<evidence type="ECO:0000259" key="1">
    <source>
        <dbReference type="Pfam" id="PF21834"/>
    </source>
</evidence>
<organism evidence="2 3">
    <name type="scientific">Microvirga aerophila</name>
    <dbReference type="NCBI Taxonomy" id="670291"/>
    <lineage>
        <taxon>Bacteria</taxon>
        <taxon>Pseudomonadati</taxon>
        <taxon>Pseudomonadota</taxon>
        <taxon>Alphaproteobacteria</taxon>
        <taxon>Hyphomicrobiales</taxon>
        <taxon>Methylobacteriaceae</taxon>
        <taxon>Microvirga</taxon>
    </lineage>
</organism>
<dbReference type="RefSeq" id="WP_114189224.1">
    <property type="nucleotide sequence ID" value="NZ_BJYU01000194.1"/>
</dbReference>
<gene>
    <name evidence="2" type="ORF">MAE02_61410</name>
</gene>
<sequence>MPRFYFHLRTENSFLWDEEGIDLPDPLTAQGAADRTAAELRGGLLYQVHDGSCWTVAVTDEGGAIIHMVAL</sequence>
<dbReference type="AlphaFoldDB" id="A0A512C2K2"/>
<feature type="domain" description="DUF6894" evidence="1">
    <location>
        <begin position="3"/>
        <end position="70"/>
    </location>
</feature>
<comment type="caution">
    <text evidence="2">The sequence shown here is derived from an EMBL/GenBank/DDBJ whole genome shotgun (WGS) entry which is preliminary data.</text>
</comment>
<dbReference type="EMBL" id="BJYU01000194">
    <property type="protein sequence ID" value="GEO18445.1"/>
    <property type="molecule type" value="Genomic_DNA"/>
</dbReference>
<protein>
    <recommendedName>
        <fullName evidence="1">DUF6894 domain-containing protein</fullName>
    </recommendedName>
</protein>
<accession>A0A512C2K2</accession>
<dbReference type="InterPro" id="IPR054189">
    <property type="entry name" value="DUF6894"/>
</dbReference>
<reference evidence="2 3" key="1">
    <citation type="submission" date="2019-07" db="EMBL/GenBank/DDBJ databases">
        <title>Whole genome shotgun sequence of Microvirga aerophila NBRC 106136.</title>
        <authorList>
            <person name="Hosoyama A."/>
            <person name="Uohara A."/>
            <person name="Ohji S."/>
            <person name="Ichikawa N."/>
        </authorList>
    </citation>
    <scope>NUCLEOTIDE SEQUENCE [LARGE SCALE GENOMIC DNA]</scope>
    <source>
        <strain evidence="2 3">NBRC 106136</strain>
    </source>
</reference>
<dbReference type="Pfam" id="PF21834">
    <property type="entry name" value="DUF6894"/>
    <property type="match status" value="1"/>
</dbReference>
<keyword evidence="3" id="KW-1185">Reference proteome</keyword>
<name>A0A512C2K2_9HYPH</name>
<proteinExistence type="predicted"/>
<dbReference type="Proteomes" id="UP000321085">
    <property type="component" value="Unassembled WGS sequence"/>
</dbReference>